<dbReference type="GO" id="GO:0006281">
    <property type="term" value="P:DNA repair"/>
    <property type="evidence" value="ECO:0007669"/>
    <property type="project" value="InterPro"/>
</dbReference>
<dbReference type="InterPro" id="IPR009057">
    <property type="entry name" value="Homeodomain-like_sf"/>
</dbReference>
<evidence type="ECO:0000313" key="12">
    <source>
        <dbReference type="Proteomes" id="UP000305067"/>
    </source>
</evidence>
<feature type="region of interest" description="Disordered" evidence="9">
    <location>
        <begin position="274"/>
        <end position="297"/>
    </location>
</feature>
<feature type="region of interest" description="Disordered" evidence="9">
    <location>
        <begin position="12"/>
        <end position="32"/>
    </location>
</feature>
<feature type="region of interest" description="Disordered" evidence="9">
    <location>
        <begin position="432"/>
        <end position="505"/>
    </location>
</feature>
<dbReference type="InterPro" id="IPR027109">
    <property type="entry name" value="Swc4/Dmap1"/>
</dbReference>
<evidence type="ECO:0000313" key="11">
    <source>
        <dbReference type="EMBL" id="TFL00506.1"/>
    </source>
</evidence>
<dbReference type="GO" id="GO:0006338">
    <property type="term" value="P:chromatin remodeling"/>
    <property type="evidence" value="ECO:0007669"/>
    <property type="project" value="InterPro"/>
</dbReference>
<organism evidence="11 12">
    <name type="scientific">Pterulicium gracile</name>
    <dbReference type="NCBI Taxonomy" id="1884261"/>
    <lineage>
        <taxon>Eukaryota</taxon>
        <taxon>Fungi</taxon>
        <taxon>Dikarya</taxon>
        <taxon>Basidiomycota</taxon>
        <taxon>Agaricomycotina</taxon>
        <taxon>Agaricomycetes</taxon>
        <taxon>Agaricomycetidae</taxon>
        <taxon>Agaricales</taxon>
        <taxon>Pleurotineae</taxon>
        <taxon>Pterulaceae</taxon>
        <taxon>Pterulicium</taxon>
    </lineage>
</organism>
<comment type="function">
    <text evidence="8">Component of the SWR1 complex which mediates the ATP-dependent exchange of histone H2A for the H2A variant HZT1 leading to transcriptional regulation of selected genes by chromatin remodeling. Component of the NuA4 histone acetyltransferase complex which is involved in transcriptional activation of selected genes principally by acetylation of nucleosomal histone H4 and H2A. The NuA4 complex is also involved in DNA repair.</text>
</comment>
<gene>
    <name evidence="11" type="ORF">BDV98DRAFT_569114</name>
</gene>
<dbReference type="Pfam" id="PF16282">
    <property type="entry name" value="SANT_DAMP1_like"/>
    <property type="match status" value="1"/>
</dbReference>
<evidence type="ECO:0000256" key="9">
    <source>
        <dbReference type="SAM" id="MobiDB-lite"/>
    </source>
</evidence>
<dbReference type="SMART" id="SM00717">
    <property type="entry name" value="SANT"/>
    <property type="match status" value="1"/>
</dbReference>
<name>A0A5C3QEN5_9AGAR</name>
<comment type="similarity">
    <text evidence="2">Belongs to the SWC4 family.</text>
</comment>
<dbReference type="OrthoDB" id="19740at2759"/>
<dbReference type="Proteomes" id="UP000305067">
    <property type="component" value="Unassembled WGS sequence"/>
</dbReference>
<comment type="subcellular location">
    <subcellularLocation>
        <location evidence="1">Nucleus</location>
    </subcellularLocation>
</comment>
<keyword evidence="4" id="KW-0156">Chromatin regulator</keyword>
<keyword evidence="7" id="KW-0539">Nucleus</keyword>
<dbReference type="Gene3D" id="1.10.10.60">
    <property type="entry name" value="Homeodomain-like"/>
    <property type="match status" value="1"/>
</dbReference>
<evidence type="ECO:0000256" key="2">
    <source>
        <dbReference type="ARBA" id="ARBA00006918"/>
    </source>
</evidence>
<evidence type="ECO:0000256" key="7">
    <source>
        <dbReference type="ARBA" id="ARBA00023242"/>
    </source>
</evidence>
<evidence type="ECO:0000256" key="8">
    <source>
        <dbReference type="ARBA" id="ARBA00025264"/>
    </source>
</evidence>
<accession>A0A5C3QEN5</accession>
<reference evidence="11 12" key="1">
    <citation type="journal article" date="2019" name="Nat. Ecol. Evol.">
        <title>Megaphylogeny resolves global patterns of mushroom evolution.</title>
        <authorList>
            <person name="Varga T."/>
            <person name="Krizsan K."/>
            <person name="Foldi C."/>
            <person name="Dima B."/>
            <person name="Sanchez-Garcia M."/>
            <person name="Sanchez-Ramirez S."/>
            <person name="Szollosi G.J."/>
            <person name="Szarkandi J.G."/>
            <person name="Papp V."/>
            <person name="Albert L."/>
            <person name="Andreopoulos W."/>
            <person name="Angelini C."/>
            <person name="Antonin V."/>
            <person name="Barry K.W."/>
            <person name="Bougher N.L."/>
            <person name="Buchanan P."/>
            <person name="Buyck B."/>
            <person name="Bense V."/>
            <person name="Catcheside P."/>
            <person name="Chovatia M."/>
            <person name="Cooper J."/>
            <person name="Damon W."/>
            <person name="Desjardin D."/>
            <person name="Finy P."/>
            <person name="Geml J."/>
            <person name="Haridas S."/>
            <person name="Hughes K."/>
            <person name="Justo A."/>
            <person name="Karasinski D."/>
            <person name="Kautmanova I."/>
            <person name="Kiss B."/>
            <person name="Kocsube S."/>
            <person name="Kotiranta H."/>
            <person name="LaButti K.M."/>
            <person name="Lechner B.E."/>
            <person name="Liimatainen K."/>
            <person name="Lipzen A."/>
            <person name="Lukacs Z."/>
            <person name="Mihaltcheva S."/>
            <person name="Morgado L.N."/>
            <person name="Niskanen T."/>
            <person name="Noordeloos M.E."/>
            <person name="Ohm R.A."/>
            <person name="Ortiz-Santana B."/>
            <person name="Ovrebo C."/>
            <person name="Racz N."/>
            <person name="Riley R."/>
            <person name="Savchenko A."/>
            <person name="Shiryaev A."/>
            <person name="Soop K."/>
            <person name="Spirin V."/>
            <person name="Szebenyi C."/>
            <person name="Tomsovsky M."/>
            <person name="Tulloss R.E."/>
            <person name="Uehling J."/>
            <person name="Grigoriev I.V."/>
            <person name="Vagvolgyi C."/>
            <person name="Papp T."/>
            <person name="Martin F.M."/>
            <person name="Miettinen O."/>
            <person name="Hibbett D.S."/>
            <person name="Nagy L.G."/>
        </authorList>
    </citation>
    <scope>NUCLEOTIDE SEQUENCE [LARGE SCALE GENOMIC DNA]</scope>
    <source>
        <strain evidence="11 12">CBS 309.79</strain>
    </source>
</reference>
<evidence type="ECO:0000256" key="4">
    <source>
        <dbReference type="ARBA" id="ARBA00022853"/>
    </source>
</evidence>
<keyword evidence="5" id="KW-0805">Transcription regulation</keyword>
<evidence type="ECO:0000256" key="5">
    <source>
        <dbReference type="ARBA" id="ARBA00023015"/>
    </source>
</evidence>
<keyword evidence="12" id="KW-1185">Reference proteome</keyword>
<dbReference type="PANTHER" id="PTHR12855:SF10">
    <property type="entry name" value="DNA METHYLTRANSFERASE 1-ASSOCIATED PROTEIN 1"/>
    <property type="match status" value="1"/>
</dbReference>
<feature type="compositionally biased region" description="Acidic residues" evidence="9">
    <location>
        <begin position="449"/>
        <end position="463"/>
    </location>
</feature>
<evidence type="ECO:0000256" key="3">
    <source>
        <dbReference type="ARBA" id="ARBA00019132"/>
    </source>
</evidence>
<dbReference type="GO" id="GO:0003714">
    <property type="term" value="F:transcription corepressor activity"/>
    <property type="evidence" value="ECO:0007669"/>
    <property type="project" value="TreeGrafter"/>
</dbReference>
<feature type="compositionally biased region" description="Polar residues" evidence="9">
    <location>
        <begin position="14"/>
        <end position="30"/>
    </location>
</feature>
<protein>
    <recommendedName>
        <fullName evidence="3">SWR1-complex protein 4</fullName>
    </recommendedName>
</protein>
<feature type="domain" description="Myb-like" evidence="10">
    <location>
        <begin position="134"/>
        <end position="181"/>
    </location>
</feature>
<evidence type="ECO:0000256" key="1">
    <source>
        <dbReference type="ARBA" id="ARBA00004123"/>
    </source>
</evidence>
<sequence length="505" mass="56477">MATAADLRAIFPGSTRSTVPQKAQASGSTSRRPEGVLRELYSLIGDSVPTLAAQFNKRPPLKQKPHLGVGQRSVSWEWQPFTNEGRADGLRLSHWTKTSAEPAKEYPYAKYNVQSTVYSYTEDEYTRFLDDPGWTKEETDYLFALVKDYSTRWYVVHDRYEFLGGPTRVLDDLKDRYFTVCKKLIRTRPWEGDEASKASLLATMSFDKDRELHRKNYIAGLETRTQDQLFEEEALYTEIRRLEQTERRFRKDRDALLRMISGIESGLPEVVEDDSPFGSGLSAGLSMEPPKKKKKGNMDIDSPVTPNATIALPPAPAPLPFVKRPSHASPQDIANCIVRTEPTLGTPYKATHQGAHLRSYKLPQPKGANGPRVIQAFQELGVSSSRMVMYTRENLAHFEGIYDSVNVLLDIKKAVDKVEQDIRVAKTRLGMAESSELAGPSSVAGDGDLGMDVDEDAEGEADEDGRAQSVMSARSTRSRKQSRRSSISSVDTNTARGTTKRQKKS</sequence>
<dbReference type="EMBL" id="ML178828">
    <property type="protein sequence ID" value="TFL00506.1"/>
    <property type="molecule type" value="Genomic_DNA"/>
</dbReference>
<evidence type="ECO:0000259" key="10">
    <source>
        <dbReference type="PROSITE" id="PS50090"/>
    </source>
</evidence>
<dbReference type="GO" id="GO:0035267">
    <property type="term" value="C:NuA4 histone acetyltransferase complex"/>
    <property type="evidence" value="ECO:0007669"/>
    <property type="project" value="InterPro"/>
</dbReference>
<keyword evidence="6" id="KW-0804">Transcription</keyword>
<dbReference type="GO" id="GO:0000122">
    <property type="term" value="P:negative regulation of transcription by RNA polymerase II"/>
    <property type="evidence" value="ECO:0007669"/>
    <property type="project" value="TreeGrafter"/>
</dbReference>
<dbReference type="SUPFAM" id="SSF46689">
    <property type="entry name" value="Homeodomain-like"/>
    <property type="match status" value="1"/>
</dbReference>
<dbReference type="AlphaFoldDB" id="A0A5C3QEN5"/>
<dbReference type="InterPro" id="IPR001005">
    <property type="entry name" value="SANT/Myb"/>
</dbReference>
<dbReference type="InterPro" id="IPR032563">
    <property type="entry name" value="DAMP1_SANT-like"/>
</dbReference>
<dbReference type="GO" id="GO:0000812">
    <property type="term" value="C:Swr1 complex"/>
    <property type="evidence" value="ECO:0007669"/>
    <property type="project" value="TreeGrafter"/>
</dbReference>
<proteinExistence type="inferred from homology"/>
<evidence type="ECO:0000256" key="6">
    <source>
        <dbReference type="ARBA" id="ARBA00023163"/>
    </source>
</evidence>
<dbReference type="PROSITE" id="PS50090">
    <property type="entry name" value="MYB_LIKE"/>
    <property type="match status" value="1"/>
</dbReference>
<dbReference type="STRING" id="1884261.A0A5C3QEN5"/>
<dbReference type="PANTHER" id="PTHR12855">
    <property type="entry name" value="DNA METHYLTRANSFERASE 1-ASSOCIATED PROTEIN 1 FAMILY MEMBER"/>
    <property type="match status" value="1"/>
</dbReference>